<feature type="compositionally biased region" description="Pro residues" evidence="2">
    <location>
        <begin position="89"/>
        <end position="106"/>
    </location>
</feature>
<dbReference type="Pfam" id="PF07001">
    <property type="entry name" value="BAT2_N"/>
    <property type="match status" value="1"/>
</dbReference>
<evidence type="ECO:0000259" key="3">
    <source>
        <dbReference type="Pfam" id="PF07001"/>
    </source>
</evidence>
<name>A0ABP0L7V1_9DINO</name>
<evidence type="ECO:0000256" key="2">
    <source>
        <dbReference type="SAM" id="MobiDB-lite"/>
    </source>
</evidence>
<feature type="domain" description="BAT2 N-terminal" evidence="3">
    <location>
        <begin position="13"/>
        <end position="79"/>
    </location>
</feature>
<reference evidence="4 5" key="1">
    <citation type="submission" date="2024-02" db="EMBL/GenBank/DDBJ databases">
        <authorList>
            <person name="Chen Y."/>
            <person name="Shah S."/>
            <person name="Dougan E. K."/>
            <person name="Thang M."/>
            <person name="Chan C."/>
        </authorList>
    </citation>
    <scope>NUCLEOTIDE SEQUENCE [LARGE SCALE GENOMIC DNA]</scope>
</reference>
<feature type="non-terminal residue" evidence="4">
    <location>
        <position position="1"/>
    </location>
</feature>
<dbReference type="EMBL" id="CAXAMN010011292">
    <property type="protein sequence ID" value="CAK9034881.1"/>
    <property type="molecule type" value="Genomic_DNA"/>
</dbReference>
<feature type="region of interest" description="Disordered" evidence="2">
    <location>
        <begin position="1"/>
        <end position="135"/>
    </location>
</feature>
<keyword evidence="1" id="KW-0597">Phosphoprotein</keyword>
<evidence type="ECO:0000313" key="4">
    <source>
        <dbReference type="EMBL" id="CAK9034881.1"/>
    </source>
</evidence>
<gene>
    <name evidence="4" type="ORF">CCMP2556_LOCUS19687</name>
</gene>
<keyword evidence="5" id="KW-1185">Reference proteome</keyword>
<dbReference type="InterPro" id="IPR009738">
    <property type="entry name" value="BAT2_N"/>
</dbReference>
<dbReference type="Proteomes" id="UP001642484">
    <property type="component" value="Unassembled WGS sequence"/>
</dbReference>
<feature type="compositionally biased region" description="Polar residues" evidence="2">
    <location>
        <begin position="55"/>
        <end position="70"/>
    </location>
</feature>
<protein>
    <recommendedName>
        <fullName evidence="3">BAT2 N-terminal domain-containing protein</fullName>
    </recommendedName>
</protein>
<accession>A0ABP0L7V1</accession>
<organism evidence="4 5">
    <name type="scientific">Durusdinium trenchii</name>
    <dbReference type="NCBI Taxonomy" id="1381693"/>
    <lineage>
        <taxon>Eukaryota</taxon>
        <taxon>Sar</taxon>
        <taxon>Alveolata</taxon>
        <taxon>Dinophyceae</taxon>
        <taxon>Suessiales</taxon>
        <taxon>Symbiodiniaceae</taxon>
        <taxon>Durusdinium</taxon>
    </lineage>
</organism>
<sequence length="172" mass="18075">QSRAAPRVEVPRPVQLGSLKSENEGQDPGIRLVPAGGGGWGRPKEDVIEEEEVESQQQNPRLGNLTSQPAQLRPTAWGRSSLSAQAGPRPAPWAQPPPGKVVPEPVPMERKEEFPSLGSEPPKGRRASGSGPSIPPAPAHISTALGNLALSVIACLLNIRSLLAACVLDFAV</sequence>
<proteinExistence type="predicted"/>
<evidence type="ECO:0000313" key="5">
    <source>
        <dbReference type="Proteomes" id="UP001642484"/>
    </source>
</evidence>
<comment type="caution">
    <text evidence="4">The sequence shown here is derived from an EMBL/GenBank/DDBJ whole genome shotgun (WGS) entry which is preliminary data.</text>
</comment>
<evidence type="ECO:0000256" key="1">
    <source>
        <dbReference type="ARBA" id="ARBA00022553"/>
    </source>
</evidence>